<gene>
    <name evidence="2" type="ORF">RIF29_24738</name>
</gene>
<protein>
    <submittedName>
        <fullName evidence="2">Uncharacterized protein</fullName>
    </submittedName>
</protein>
<evidence type="ECO:0000313" key="3">
    <source>
        <dbReference type="Proteomes" id="UP001372338"/>
    </source>
</evidence>
<evidence type="ECO:0000313" key="2">
    <source>
        <dbReference type="EMBL" id="KAK7259139.1"/>
    </source>
</evidence>
<dbReference type="AlphaFoldDB" id="A0AAN9EKB9"/>
<feature type="region of interest" description="Disordered" evidence="1">
    <location>
        <begin position="154"/>
        <end position="187"/>
    </location>
</feature>
<proteinExistence type="predicted"/>
<evidence type="ECO:0000256" key="1">
    <source>
        <dbReference type="SAM" id="MobiDB-lite"/>
    </source>
</evidence>
<feature type="compositionally biased region" description="Polar residues" evidence="1">
    <location>
        <begin position="327"/>
        <end position="338"/>
    </location>
</feature>
<comment type="caution">
    <text evidence="2">The sequence shown here is derived from an EMBL/GenBank/DDBJ whole genome shotgun (WGS) entry which is preliminary data.</text>
</comment>
<feature type="compositionally biased region" description="Basic and acidic residues" evidence="1">
    <location>
        <begin position="44"/>
        <end position="59"/>
    </location>
</feature>
<dbReference type="Proteomes" id="UP001372338">
    <property type="component" value="Unassembled WGS sequence"/>
</dbReference>
<feature type="compositionally biased region" description="Polar residues" evidence="1">
    <location>
        <begin position="296"/>
        <end position="314"/>
    </location>
</feature>
<feature type="region of interest" description="Disordered" evidence="1">
    <location>
        <begin position="214"/>
        <end position="338"/>
    </location>
</feature>
<dbReference type="EMBL" id="JAYWIO010000005">
    <property type="protein sequence ID" value="KAK7259139.1"/>
    <property type="molecule type" value="Genomic_DNA"/>
</dbReference>
<feature type="region of interest" description="Disordered" evidence="1">
    <location>
        <begin position="44"/>
        <end position="72"/>
    </location>
</feature>
<accession>A0AAN9EKB9</accession>
<feature type="compositionally biased region" description="Polar residues" evidence="1">
    <location>
        <begin position="252"/>
        <end position="285"/>
    </location>
</feature>
<dbReference type="PANTHER" id="PTHR46328">
    <property type="entry name" value="FAR-RED IMPAIRED RESPONSIVE (FAR1) FAMILY PROTEIN-RELATED"/>
    <property type="match status" value="1"/>
</dbReference>
<reference evidence="2 3" key="1">
    <citation type="submission" date="2024-01" db="EMBL/GenBank/DDBJ databases">
        <title>The genomes of 5 underutilized Papilionoideae crops provide insights into root nodulation and disease resistanc.</title>
        <authorList>
            <person name="Yuan L."/>
        </authorList>
    </citation>
    <scope>NUCLEOTIDE SEQUENCE [LARGE SCALE GENOMIC DNA]</scope>
    <source>
        <strain evidence="2">ZHUSHIDOU_FW_LH</strain>
        <tissue evidence="2">Leaf</tissue>
    </source>
</reference>
<sequence>MSMPSSAARSPPDLSMVLSPPLRPISWYPSVPICSFLMDNRCETSDVNPNKEDENHVRDDNEDEFAEPTPEQQSKLFGFSAEDIKGMIFPSEPAAYNFYNAYAKVHGFSVRKDDIVRDEDGLASCNMLCKIAAKKPEHFKLVKDEIWKLSQMLDKQGDQHTPRGASVDDVGDPDVIKSKGAPKKKSSNRKFRKCSICNTVGHNRTTCPKRACAEDQPACNDHPSSSFGDSSEYDHDVEGMSSDESLWKDNEPTSTTEPQVNDTLGSMSVSNKSLSKVNEPMSSTQERVKDSRGSMPISNESLSKVNKPMSSTQGGVKDSMKRKRSINGGSISTDMKSDSVTHFSNTKMKSTGPIGVAKKDPTVGVSLLTPKQNLYPYGIAPPYGIRPPYGIAPPYGIRPPYGIAPSWQGMPLYPYGLAPLHPQFPRVSVPNQIPQLNFDIDSSYNSFLAAISNPGT</sequence>
<keyword evidence="3" id="KW-1185">Reference proteome</keyword>
<organism evidence="2 3">
    <name type="scientific">Crotalaria pallida</name>
    <name type="common">Smooth rattlebox</name>
    <name type="synonym">Crotalaria striata</name>
    <dbReference type="NCBI Taxonomy" id="3830"/>
    <lineage>
        <taxon>Eukaryota</taxon>
        <taxon>Viridiplantae</taxon>
        <taxon>Streptophyta</taxon>
        <taxon>Embryophyta</taxon>
        <taxon>Tracheophyta</taxon>
        <taxon>Spermatophyta</taxon>
        <taxon>Magnoliopsida</taxon>
        <taxon>eudicotyledons</taxon>
        <taxon>Gunneridae</taxon>
        <taxon>Pentapetalae</taxon>
        <taxon>rosids</taxon>
        <taxon>fabids</taxon>
        <taxon>Fabales</taxon>
        <taxon>Fabaceae</taxon>
        <taxon>Papilionoideae</taxon>
        <taxon>50 kb inversion clade</taxon>
        <taxon>genistoids sensu lato</taxon>
        <taxon>core genistoids</taxon>
        <taxon>Crotalarieae</taxon>
        <taxon>Crotalaria</taxon>
    </lineage>
</organism>
<name>A0AAN9EKB9_CROPI</name>